<dbReference type="GO" id="GO:0004815">
    <property type="term" value="F:aspartate-tRNA ligase activity"/>
    <property type="evidence" value="ECO:0007669"/>
    <property type="project" value="UniProtKB-UniRule"/>
</dbReference>
<keyword evidence="2 7" id="KW-0436">Ligase</keyword>
<dbReference type="NCBIfam" id="TIGR00459">
    <property type="entry name" value="aspS_bact"/>
    <property type="match status" value="1"/>
</dbReference>
<dbReference type="Proteomes" id="UP001158066">
    <property type="component" value="Unassembled WGS sequence"/>
</dbReference>
<comment type="subunit">
    <text evidence="7">Homodimer.</text>
</comment>
<dbReference type="InterPro" id="IPR006195">
    <property type="entry name" value="aa-tRNA-synth_II"/>
</dbReference>
<feature type="domain" description="Aminoacyl-transfer RNA synthetases class-II family profile" evidence="8">
    <location>
        <begin position="148"/>
        <end position="560"/>
    </location>
</feature>
<comment type="caution">
    <text evidence="7">Lacks conserved residue(s) required for the propagation of feature annotation.</text>
</comment>
<feature type="binding site" evidence="7">
    <location>
        <position position="234"/>
    </location>
    <ligand>
        <name>ATP</name>
        <dbReference type="ChEBI" id="CHEBI:30616"/>
    </ligand>
</feature>
<dbReference type="InterPro" id="IPR047089">
    <property type="entry name" value="Asp-tRNA-ligase_1_N"/>
</dbReference>
<dbReference type="GO" id="GO:0005524">
    <property type="term" value="F:ATP binding"/>
    <property type="evidence" value="ECO:0007669"/>
    <property type="project" value="UniProtKB-UniRule"/>
</dbReference>
<dbReference type="PANTHER" id="PTHR22594:SF5">
    <property type="entry name" value="ASPARTATE--TRNA LIGASE, MITOCHONDRIAL"/>
    <property type="match status" value="1"/>
</dbReference>
<dbReference type="GO" id="GO:0140096">
    <property type="term" value="F:catalytic activity, acting on a protein"/>
    <property type="evidence" value="ECO:0007669"/>
    <property type="project" value="UniProtKB-ARBA"/>
</dbReference>
<keyword evidence="4 7" id="KW-0067">ATP-binding</keyword>
<dbReference type="Gene3D" id="3.30.930.10">
    <property type="entry name" value="Bira Bifunctional Protein, Domain 2"/>
    <property type="match status" value="1"/>
</dbReference>
<dbReference type="InterPro" id="IPR029351">
    <property type="entry name" value="GAD_dom"/>
</dbReference>
<evidence type="ECO:0000256" key="4">
    <source>
        <dbReference type="ARBA" id="ARBA00022840"/>
    </source>
</evidence>
<evidence type="ECO:0000256" key="5">
    <source>
        <dbReference type="ARBA" id="ARBA00022917"/>
    </source>
</evidence>
<feature type="binding site" evidence="7">
    <location>
        <position position="487"/>
    </location>
    <ligand>
        <name>ATP</name>
        <dbReference type="ChEBI" id="CHEBI:30616"/>
    </ligand>
</feature>
<keyword evidence="3 7" id="KW-0547">Nucleotide-binding</keyword>
<dbReference type="CDD" id="cd00777">
    <property type="entry name" value="AspRS_core"/>
    <property type="match status" value="1"/>
</dbReference>
<dbReference type="PROSITE" id="PS50862">
    <property type="entry name" value="AA_TRNA_LIGASE_II"/>
    <property type="match status" value="1"/>
</dbReference>
<dbReference type="PRINTS" id="PR01042">
    <property type="entry name" value="TRNASYNTHASP"/>
</dbReference>
<dbReference type="InterPro" id="IPR004524">
    <property type="entry name" value="Asp-tRNA-ligase_1"/>
</dbReference>
<dbReference type="RefSeq" id="WP_283408588.1">
    <property type="nucleotide sequence ID" value="NZ_FXUF01000003.1"/>
</dbReference>
<dbReference type="Pfam" id="PF02938">
    <property type="entry name" value="GAD"/>
    <property type="match status" value="1"/>
</dbReference>
<feature type="binding site" evidence="7">
    <location>
        <position position="494"/>
    </location>
    <ligand>
        <name>L-aspartate</name>
        <dbReference type="ChEBI" id="CHEBI:29991"/>
    </ligand>
</feature>
<dbReference type="Gene3D" id="3.30.1360.30">
    <property type="entry name" value="GAD-like domain"/>
    <property type="match status" value="1"/>
</dbReference>
<sequence length="603" mass="68005">MSEQGFFKRTHRCGELSEKQLNERVALNGWVQKRRDLGSLIFVDLRDRSGLIQIIFDRELSTEAFEKAEMLGTEYVISVQGKVVKRQAENPNLPTGKIEVHADAMLILNAAETPPIYIRDDDDVSEALRLKYRYLDLRKPGMQRNLLLRQQVANHVRQFLTEEGFVEVETPVLTKPTPEGARDYLVPSRVNPGKFYALPQSPQLFKQLLMVSGMDRYFQIVKCFRDEDLRADRQPEFTQIDCEMSFVTLEDVIDINSRLLQSLFKAVMSIDLPLTFKRLTYQDAISRFGSDKPDLRFGMELIDLAPVVTGCGFKVFDETLNKGGQVKCITVKGGAEAFTRKDISALEDLVKTYGAKGLAWMKVQTEDIVSPIKKFFSEETLVQILAKSEAEENDLILFIADEPSIVAASLGFLRCELAKRLKIIEPNQYQFVWITDFPLLEYDDEAERYVAMHHPFTSPVDADVTKLDTAPGEARAKAYDIVLNGYEIGGGSIRIHNASLQEKMFRTLGLNETEINEKFGFLLDAFRFGTPPHGGIAFGLDRLVMIMAGEENIRQVIAFPKTQNAGCPLTNAPSPADLKQLEELGISLLSLKSDSNPPHCQND</sequence>
<gene>
    <name evidence="7" type="primary">aspS</name>
    <name evidence="9" type="ORF">SAMN06296020_103328</name>
</gene>
<dbReference type="InterPro" id="IPR002312">
    <property type="entry name" value="Asp/Asn-tRNA-synth_IIb"/>
</dbReference>
<comment type="similarity">
    <text evidence="1 7">Belongs to the class-II aminoacyl-tRNA synthetase family. Type 1 subfamily.</text>
</comment>
<dbReference type="EMBL" id="FXUF01000003">
    <property type="protein sequence ID" value="SMP49353.1"/>
    <property type="molecule type" value="Genomic_DNA"/>
</dbReference>
<dbReference type="CDD" id="cd04317">
    <property type="entry name" value="EcAspRS_like_N"/>
    <property type="match status" value="1"/>
</dbReference>
<dbReference type="GO" id="GO:0006422">
    <property type="term" value="P:aspartyl-tRNA aminoacylation"/>
    <property type="evidence" value="ECO:0007669"/>
    <property type="project" value="UniProtKB-UniRule"/>
</dbReference>
<evidence type="ECO:0000256" key="6">
    <source>
        <dbReference type="ARBA" id="ARBA00023146"/>
    </source>
</evidence>
<organism evidence="9 10">
    <name type="scientific">Anoxynatronum buryatiense</name>
    <dbReference type="NCBI Taxonomy" id="489973"/>
    <lineage>
        <taxon>Bacteria</taxon>
        <taxon>Bacillati</taxon>
        <taxon>Bacillota</taxon>
        <taxon>Clostridia</taxon>
        <taxon>Eubacteriales</taxon>
        <taxon>Clostridiaceae</taxon>
        <taxon>Anoxynatronum</taxon>
    </lineage>
</organism>
<feature type="binding site" evidence="7">
    <location>
        <position position="225"/>
    </location>
    <ligand>
        <name>L-aspartate</name>
        <dbReference type="ChEBI" id="CHEBI:29991"/>
    </ligand>
</feature>
<dbReference type="HAMAP" id="MF_00044">
    <property type="entry name" value="Asp_tRNA_synth_type1"/>
    <property type="match status" value="1"/>
</dbReference>
<dbReference type="InterPro" id="IPR004364">
    <property type="entry name" value="Aa-tRNA-synt_II"/>
</dbReference>
<dbReference type="InterPro" id="IPR012340">
    <property type="entry name" value="NA-bd_OB-fold"/>
</dbReference>
<evidence type="ECO:0000256" key="2">
    <source>
        <dbReference type="ARBA" id="ARBA00022598"/>
    </source>
</evidence>
<dbReference type="InterPro" id="IPR047090">
    <property type="entry name" value="AspRS_core"/>
</dbReference>
<dbReference type="SUPFAM" id="SSF50249">
    <property type="entry name" value="Nucleic acid-binding proteins"/>
    <property type="match status" value="1"/>
</dbReference>
<feature type="binding site" evidence="7">
    <location>
        <position position="453"/>
    </location>
    <ligand>
        <name>L-aspartate</name>
        <dbReference type="ChEBI" id="CHEBI:29991"/>
    </ligand>
</feature>
<evidence type="ECO:0000313" key="9">
    <source>
        <dbReference type="EMBL" id="SMP49353.1"/>
    </source>
</evidence>
<dbReference type="EC" id="6.1.1.12" evidence="7"/>
<dbReference type="GO" id="GO:0016740">
    <property type="term" value="F:transferase activity"/>
    <property type="evidence" value="ECO:0007669"/>
    <property type="project" value="UniProtKB-ARBA"/>
</dbReference>
<dbReference type="GO" id="GO:0005737">
    <property type="term" value="C:cytoplasm"/>
    <property type="evidence" value="ECO:0007669"/>
    <property type="project" value="UniProtKB-SubCell"/>
</dbReference>
<comment type="function">
    <text evidence="7">Catalyzes the attachment of L-aspartate to tRNA(Asp) in a two-step reaction: L-aspartate is first activated by ATP to form Asp-AMP and then transferred to the acceptor end of tRNA(Asp).</text>
</comment>
<comment type="subcellular location">
    <subcellularLocation>
        <location evidence="7">Cytoplasm</location>
    </subcellularLocation>
</comment>
<keyword evidence="6 7" id="KW-0030">Aminoacyl-tRNA synthetase</keyword>
<dbReference type="Gene3D" id="2.40.50.140">
    <property type="entry name" value="Nucleic acid-binding proteins"/>
    <property type="match status" value="1"/>
</dbReference>
<dbReference type="Pfam" id="PF01336">
    <property type="entry name" value="tRNA_anti-codon"/>
    <property type="match status" value="1"/>
</dbReference>
<evidence type="ECO:0000256" key="1">
    <source>
        <dbReference type="ARBA" id="ARBA00006303"/>
    </source>
</evidence>
<evidence type="ECO:0000259" key="8">
    <source>
        <dbReference type="PROSITE" id="PS50862"/>
    </source>
</evidence>
<dbReference type="PANTHER" id="PTHR22594">
    <property type="entry name" value="ASPARTYL/LYSYL-TRNA SYNTHETASE"/>
    <property type="match status" value="1"/>
</dbReference>
<protein>
    <recommendedName>
        <fullName evidence="7">Aspartate--tRNA ligase</fullName>
        <ecNumber evidence="7">6.1.1.12</ecNumber>
    </recommendedName>
    <alternativeName>
        <fullName evidence="7">Aspartyl-tRNA synthetase</fullName>
        <shortName evidence="7">AspRS</shortName>
    </alternativeName>
</protein>
<dbReference type="InterPro" id="IPR045864">
    <property type="entry name" value="aa-tRNA-synth_II/BPL/LPL"/>
</dbReference>
<feature type="region of interest" description="Aspartate" evidence="7">
    <location>
        <begin position="203"/>
        <end position="206"/>
    </location>
</feature>
<dbReference type="SUPFAM" id="SSF55261">
    <property type="entry name" value="GAD domain-like"/>
    <property type="match status" value="1"/>
</dbReference>
<name>A0AA46AIF2_9CLOT</name>
<evidence type="ECO:0000256" key="7">
    <source>
        <dbReference type="HAMAP-Rule" id="MF_00044"/>
    </source>
</evidence>
<evidence type="ECO:0000313" key="10">
    <source>
        <dbReference type="Proteomes" id="UP001158066"/>
    </source>
</evidence>
<proteinExistence type="inferred from homology"/>
<keyword evidence="5 7" id="KW-0648">Protein biosynthesis</keyword>
<dbReference type="SUPFAM" id="SSF55681">
    <property type="entry name" value="Class II aaRS and biotin synthetases"/>
    <property type="match status" value="1"/>
</dbReference>
<keyword evidence="10" id="KW-1185">Reference proteome</keyword>
<dbReference type="InterPro" id="IPR004365">
    <property type="entry name" value="NA-bd_OB_tRNA"/>
</dbReference>
<feature type="binding site" evidence="7">
    <location>
        <begin position="539"/>
        <end position="542"/>
    </location>
    <ligand>
        <name>ATP</name>
        <dbReference type="ChEBI" id="CHEBI:30616"/>
    </ligand>
</feature>
<evidence type="ECO:0000256" key="3">
    <source>
        <dbReference type="ARBA" id="ARBA00022741"/>
    </source>
</evidence>
<dbReference type="GO" id="GO:0003676">
    <property type="term" value="F:nucleic acid binding"/>
    <property type="evidence" value="ECO:0007669"/>
    <property type="project" value="InterPro"/>
</dbReference>
<feature type="binding site" evidence="7">
    <location>
        <position position="179"/>
    </location>
    <ligand>
        <name>L-aspartate</name>
        <dbReference type="ChEBI" id="CHEBI:29991"/>
    </ligand>
</feature>
<dbReference type="Pfam" id="PF00152">
    <property type="entry name" value="tRNA-synt_2"/>
    <property type="match status" value="1"/>
</dbReference>
<reference evidence="9" key="1">
    <citation type="submission" date="2017-05" db="EMBL/GenBank/DDBJ databases">
        <authorList>
            <person name="Varghese N."/>
            <person name="Submissions S."/>
        </authorList>
    </citation>
    <scope>NUCLEOTIDE SEQUENCE</scope>
    <source>
        <strain evidence="9">Su22</strain>
    </source>
</reference>
<dbReference type="NCBIfam" id="NF001750">
    <property type="entry name" value="PRK00476.1"/>
    <property type="match status" value="1"/>
</dbReference>
<dbReference type="AlphaFoldDB" id="A0AA46AIF2"/>
<keyword evidence="7" id="KW-0963">Cytoplasm</keyword>
<comment type="catalytic activity">
    <reaction evidence="7">
        <text>tRNA(Asp) + L-aspartate + ATP = L-aspartyl-tRNA(Asp) + AMP + diphosphate</text>
        <dbReference type="Rhea" id="RHEA:19649"/>
        <dbReference type="Rhea" id="RHEA-COMP:9660"/>
        <dbReference type="Rhea" id="RHEA-COMP:9678"/>
        <dbReference type="ChEBI" id="CHEBI:29991"/>
        <dbReference type="ChEBI" id="CHEBI:30616"/>
        <dbReference type="ChEBI" id="CHEBI:33019"/>
        <dbReference type="ChEBI" id="CHEBI:78442"/>
        <dbReference type="ChEBI" id="CHEBI:78516"/>
        <dbReference type="ChEBI" id="CHEBI:456215"/>
        <dbReference type="EC" id="6.1.1.12"/>
    </reaction>
</comment>
<comment type="caution">
    <text evidence="9">The sequence shown here is derived from an EMBL/GenBank/DDBJ whole genome shotgun (WGS) entry which is preliminary data.</text>
</comment>
<feature type="binding site" evidence="7">
    <location>
        <begin position="225"/>
        <end position="227"/>
    </location>
    <ligand>
        <name>ATP</name>
        <dbReference type="ChEBI" id="CHEBI:30616"/>
    </ligand>
</feature>
<dbReference type="InterPro" id="IPR004115">
    <property type="entry name" value="GAD-like_sf"/>
</dbReference>
<accession>A0AA46AIF2</accession>